<dbReference type="AlphaFoldDB" id="A0A7R7HWJ2"/>
<proteinExistence type="predicted"/>
<dbReference type="PANTHER" id="PTHR43031">
    <property type="entry name" value="FAD-DEPENDENT OXIDOREDUCTASE"/>
    <property type="match status" value="1"/>
</dbReference>
<dbReference type="PANTHER" id="PTHR43031:SF1">
    <property type="entry name" value="PYRIDINE NUCLEOTIDE-DISULPHIDE OXIDOREDUCTASE"/>
    <property type="match status" value="1"/>
</dbReference>
<dbReference type="Proteomes" id="UP000611640">
    <property type="component" value="Chromosome"/>
</dbReference>
<feature type="domain" description="Rhodanese" evidence="1">
    <location>
        <begin position="15"/>
        <end position="102"/>
    </location>
</feature>
<evidence type="ECO:0000313" key="2">
    <source>
        <dbReference type="EMBL" id="BCJ35152.1"/>
    </source>
</evidence>
<accession>A0A7R7HWJ2</accession>
<dbReference type="InterPro" id="IPR001763">
    <property type="entry name" value="Rhodanese-like_dom"/>
</dbReference>
<sequence>MPQPPSVPAIDVDAVAEDTLILDVREPDEYAAGHIANALHMPMGSVPERIPELPDGQRIVVVCRSGGRSARVTSYLRQEGLSAVNLDGGMRAWIAAGRPMTTDTGAEPTLI</sequence>
<reference evidence="2 3" key="1">
    <citation type="submission" date="2020-08" db="EMBL/GenBank/DDBJ databases">
        <title>Whole genome shotgun sequence of Actinocatenispora thailandica NBRC 105041.</title>
        <authorList>
            <person name="Komaki H."/>
            <person name="Tamura T."/>
        </authorList>
    </citation>
    <scope>NUCLEOTIDE SEQUENCE [LARGE SCALE GENOMIC DNA]</scope>
    <source>
        <strain evidence="2 3">NBRC 105041</strain>
    </source>
</reference>
<name>A0A7R7HWJ2_9ACTN</name>
<keyword evidence="3" id="KW-1185">Reference proteome</keyword>
<evidence type="ECO:0000313" key="3">
    <source>
        <dbReference type="Proteomes" id="UP000611640"/>
    </source>
</evidence>
<protein>
    <submittedName>
        <fullName evidence="2">Sulfurtransferase</fullName>
    </submittedName>
</protein>
<dbReference type="SUPFAM" id="SSF52821">
    <property type="entry name" value="Rhodanese/Cell cycle control phosphatase"/>
    <property type="match status" value="1"/>
</dbReference>
<dbReference type="InterPro" id="IPR050229">
    <property type="entry name" value="GlpE_sulfurtransferase"/>
</dbReference>
<organism evidence="2 3">
    <name type="scientific">Actinocatenispora thailandica</name>
    <dbReference type="NCBI Taxonomy" id="227318"/>
    <lineage>
        <taxon>Bacteria</taxon>
        <taxon>Bacillati</taxon>
        <taxon>Actinomycetota</taxon>
        <taxon>Actinomycetes</taxon>
        <taxon>Micromonosporales</taxon>
        <taxon>Micromonosporaceae</taxon>
        <taxon>Actinocatenispora</taxon>
    </lineage>
</organism>
<dbReference type="InterPro" id="IPR036873">
    <property type="entry name" value="Rhodanese-like_dom_sf"/>
</dbReference>
<gene>
    <name evidence="2" type="ORF">Athai_26550</name>
</gene>
<dbReference type="CDD" id="cd00158">
    <property type="entry name" value="RHOD"/>
    <property type="match status" value="1"/>
</dbReference>
<evidence type="ECO:0000259" key="1">
    <source>
        <dbReference type="PROSITE" id="PS50206"/>
    </source>
</evidence>
<dbReference type="Pfam" id="PF00581">
    <property type="entry name" value="Rhodanese"/>
    <property type="match status" value="1"/>
</dbReference>
<dbReference type="PROSITE" id="PS50206">
    <property type="entry name" value="RHODANESE_3"/>
    <property type="match status" value="1"/>
</dbReference>
<dbReference type="EMBL" id="AP023355">
    <property type="protein sequence ID" value="BCJ35152.1"/>
    <property type="molecule type" value="Genomic_DNA"/>
</dbReference>
<dbReference type="RefSeq" id="WP_203965619.1">
    <property type="nucleotide sequence ID" value="NZ_AP023355.1"/>
</dbReference>
<dbReference type="Gene3D" id="3.40.250.10">
    <property type="entry name" value="Rhodanese-like domain"/>
    <property type="match status" value="1"/>
</dbReference>
<dbReference type="KEGG" id="atl:Athai_26550"/>
<dbReference type="SMART" id="SM00450">
    <property type="entry name" value="RHOD"/>
    <property type="match status" value="1"/>
</dbReference>